<gene>
    <name evidence="1" type="ORF">POCTA_138.1.T2320010</name>
</gene>
<reference evidence="1" key="1">
    <citation type="submission" date="2021-01" db="EMBL/GenBank/DDBJ databases">
        <authorList>
            <consortium name="Genoscope - CEA"/>
            <person name="William W."/>
        </authorList>
    </citation>
    <scope>NUCLEOTIDE SEQUENCE</scope>
</reference>
<dbReference type="EMBL" id="CAJJDP010000236">
    <property type="protein sequence ID" value="CAD8215353.1"/>
    <property type="molecule type" value="Genomic_DNA"/>
</dbReference>
<keyword evidence="2" id="KW-1185">Reference proteome</keyword>
<dbReference type="Proteomes" id="UP000683925">
    <property type="component" value="Unassembled WGS sequence"/>
</dbReference>
<evidence type="ECO:0000313" key="2">
    <source>
        <dbReference type="Proteomes" id="UP000683925"/>
    </source>
</evidence>
<evidence type="ECO:0000313" key="1">
    <source>
        <dbReference type="EMBL" id="CAD8215353.1"/>
    </source>
</evidence>
<protein>
    <submittedName>
        <fullName evidence="1">Uncharacterized protein</fullName>
    </submittedName>
</protein>
<name>A0A8S1YNJ0_PAROT</name>
<accession>A0A8S1YNJ0</accession>
<comment type="caution">
    <text evidence="1">The sequence shown here is derived from an EMBL/GenBank/DDBJ whole genome shotgun (WGS) entry which is preliminary data.</text>
</comment>
<sequence length="79" mass="9319">MSYDITYLHYLIQYIQNPVVHQISKFAQLQCQFQSIRAMITQNCSKKHKSQILLSRVIQLYNNDQYALLAEVSYMSTIT</sequence>
<dbReference type="AlphaFoldDB" id="A0A8S1YNJ0"/>
<organism evidence="1 2">
    <name type="scientific">Paramecium octaurelia</name>
    <dbReference type="NCBI Taxonomy" id="43137"/>
    <lineage>
        <taxon>Eukaryota</taxon>
        <taxon>Sar</taxon>
        <taxon>Alveolata</taxon>
        <taxon>Ciliophora</taxon>
        <taxon>Intramacronucleata</taxon>
        <taxon>Oligohymenophorea</taxon>
        <taxon>Peniculida</taxon>
        <taxon>Parameciidae</taxon>
        <taxon>Paramecium</taxon>
    </lineage>
</organism>
<proteinExistence type="predicted"/>